<dbReference type="AlphaFoldDB" id="A0A323V0Z5"/>
<comment type="caution">
    <text evidence="1">The sequence shown here is derived from an EMBL/GenBank/DDBJ whole genome shotgun (WGS) entry which is preliminary data.</text>
</comment>
<reference evidence="1 2" key="1">
    <citation type="submission" date="2018-06" db="EMBL/GenBank/DDBJ databases">
        <title>Azoarcus communis strain SWub3 genome.</title>
        <authorList>
            <person name="Zorraquino Salvo V."/>
            <person name="Toubiana D."/>
            <person name="Blumwald E."/>
        </authorList>
    </citation>
    <scope>NUCLEOTIDE SEQUENCE [LARGE SCALE GENOMIC DNA]</scope>
    <source>
        <strain evidence="1 2">SWub3</strain>
    </source>
</reference>
<keyword evidence="2" id="KW-1185">Reference proteome</keyword>
<dbReference type="InterPro" id="IPR007486">
    <property type="entry name" value="YebE"/>
</dbReference>
<proteinExistence type="predicted"/>
<evidence type="ECO:0000313" key="2">
    <source>
        <dbReference type="Proteomes" id="UP000248259"/>
    </source>
</evidence>
<accession>A0A323V0Z5</accession>
<gene>
    <name evidence="1" type="ORF">DNK49_04220</name>
</gene>
<dbReference type="Pfam" id="PF04391">
    <property type="entry name" value="DUF533"/>
    <property type="match status" value="1"/>
</dbReference>
<protein>
    <submittedName>
        <fullName evidence="1">Tellurite resistance TerB family protein</fullName>
    </submittedName>
</protein>
<dbReference type="RefSeq" id="WP_110523089.1">
    <property type="nucleotide sequence ID" value="NZ_QKOE01000002.1"/>
</dbReference>
<dbReference type="CDD" id="cd07178">
    <property type="entry name" value="terB_like_YebE"/>
    <property type="match status" value="1"/>
</dbReference>
<dbReference type="OrthoDB" id="5459344at2"/>
<organism evidence="1 2">
    <name type="scientific">Parazoarcus communis SWub3 = DSM 12120</name>
    <dbReference type="NCBI Taxonomy" id="1121029"/>
    <lineage>
        <taxon>Bacteria</taxon>
        <taxon>Pseudomonadati</taxon>
        <taxon>Pseudomonadota</taxon>
        <taxon>Betaproteobacteria</taxon>
        <taxon>Rhodocyclales</taxon>
        <taxon>Zoogloeaceae</taxon>
        <taxon>Parazoarcus</taxon>
    </lineage>
</organism>
<dbReference type="Gene3D" id="1.10.3680.10">
    <property type="entry name" value="TerB-like"/>
    <property type="match status" value="1"/>
</dbReference>
<sequence>MSFGNLLGQILQQGMAQQGRQRLEHAASAGGIGDLLGAVLGGQTGGRGAAAGGLADALGGLLGGASRAGGGAAATGGLGDLLGGMLGGGGRAGGNPLGDLLGGALGGTLGGRGGASASRGQGNTGMAILATIAMAALKNWTDGQRAQAAFAGKESGFSAQELAAVSAPETEQLILRAMVSAAKADGQVSEDEIQRIIGKIDDDGVSADEKRFLIEALRQPLDMAGLIADVPNPVVAAEVYAASLLAIELDTPAEAAYLRQLGNGLGLDAPTISRLHQITGAPQV</sequence>
<dbReference type="EMBL" id="QKOE01000002">
    <property type="protein sequence ID" value="PZA17743.1"/>
    <property type="molecule type" value="Genomic_DNA"/>
</dbReference>
<dbReference type="InterPro" id="IPR029024">
    <property type="entry name" value="TerB-like"/>
</dbReference>
<dbReference type="Proteomes" id="UP000248259">
    <property type="component" value="Unassembled WGS sequence"/>
</dbReference>
<name>A0A323V0Z5_9RHOO</name>
<evidence type="ECO:0000313" key="1">
    <source>
        <dbReference type="EMBL" id="PZA17743.1"/>
    </source>
</evidence>
<dbReference type="SUPFAM" id="SSF158682">
    <property type="entry name" value="TerB-like"/>
    <property type="match status" value="1"/>
</dbReference>